<evidence type="ECO:0000256" key="2">
    <source>
        <dbReference type="ARBA" id="ARBA00022475"/>
    </source>
</evidence>
<feature type="transmembrane region" description="Helical" evidence="6">
    <location>
        <begin position="295"/>
        <end position="323"/>
    </location>
</feature>
<keyword evidence="3 6" id="KW-0812">Transmembrane</keyword>
<dbReference type="Pfam" id="PF02653">
    <property type="entry name" value="BPD_transp_2"/>
    <property type="match status" value="1"/>
</dbReference>
<comment type="subcellular location">
    <subcellularLocation>
        <location evidence="1">Cell membrane</location>
        <topology evidence="1">Multi-pass membrane protein</topology>
    </subcellularLocation>
</comment>
<feature type="transmembrane region" description="Helical" evidence="6">
    <location>
        <begin position="48"/>
        <end position="66"/>
    </location>
</feature>
<dbReference type="CDD" id="cd06579">
    <property type="entry name" value="TM_PBP1_transp_AraH_like"/>
    <property type="match status" value="1"/>
</dbReference>
<organism evidence="7 8">
    <name type="scientific">Bradyrhizobium jicamae</name>
    <dbReference type="NCBI Taxonomy" id="280332"/>
    <lineage>
        <taxon>Bacteria</taxon>
        <taxon>Pseudomonadati</taxon>
        <taxon>Pseudomonadota</taxon>
        <taxon>Alphaproteobacteria</taxon>
        <taxon>Hyphomicrobiales</taxon>
        <taxon>Nitrobacteraceae</taxon>
        <taxon>Bradyrhizobium</taxon>
    </lineage>
</organism>
<accession>A0ABS5FVA1</accession>
<feature type="transmembrane region" description="Helical" evidence="6">
    <location>
        <begin position="78"/>
        <end position="98"/>
    </location>
</feature>
<feature type="transmembrane region" description="Helical" evidence="6">
    <location>
        <begin position="130"/>
        <end position="149"/>
    </location>
</feature>
<feature type="transmembrane region" description="Helical" evidence="6">
    <location>
        <begin position="155"/>
        <end position="175"/>
    </location>
</feature>
<proteinExistence type="predicted"/>
<sequence>MTDIGNSRPAAQAFELALDKGESRVAEFEVRTRAPLQKLQHFLHANPTAVPAIVLLLSVAAFGSVVGPRFLSMFNLSLIIQQVTIIGVIGAAQTLIVITAGIDLSVGAIMVLCSVIMGKLGVAMGLAAPLALLIGLAVGAGCGAMNGVLVTRFKLPPFIVTLGTWSIFFALNLWYSASETIRSQDVAKFASLLQALGTPVNIFGARFTYGSLFMLALVLAIWFVLNRTAFGRHLYAVGDDPDAARLAGIRTDRILFSVYVIAGVICALGAWALIGRIGSISPQAGQTANLDSITAVVVGGASLFGGRGSIVGTLIGALIVGVFRNGLALSDVDVLWQEFAVGWLIIIAVALDQWIRKVSA</sequence>
<dbReference type="Proteomes" id="UP001315278">
    <property type="component" value="Unassembled WGS sequence"/>
</dbReference>
<keyword evidence="2" id="KW-1003">Cell membrane</keyword>
<feature type="transmembrane region" description="Helical" evidence="6">
    <location>
        <begin position="104"/>
        <end position="123"/>
    </location>
</feature>
<reference evidence="8" key="1">
    <citation type="journal article" date="2021" name="ISME J.">
        <title>Evolutionary origin and ecological implication of a unique nif island in free-living Bradyrhizobium lineages.</title>
        <authorList>
            <person name="Tao J."/>
        </authorList>
    </citation>
    <scope>NUCLEOTIDE SEQUENCE [LARGE SCALE GENOMIC DNA]</scope>
    <source>
        <strain evidence="8">SZCCT0434</strain>
    </source>
</reference>
<evidence type="ECO:0000256" key="5">
    <source>
        <dbReference type="ARBA" id="ARBA00023136"/>
    </source>
</evidence>
<feature type="transmembrane region" description="Helical" evidence="6">
    <location>
        <begin position="335"/>
        <end position="355"/>
    </location>
</feature>
<name>A0ABS5FVA1_9BRAD</name>
<keyword evidence="4 6" id="KW-1133">Transmembrane helix</keyword>
<evidence type="ECO:0000256" key="4">
    <source>
        <dbReference type="ARBA" id="ARBA00022989"/>
    </source>
</evidence>
<comment type="caution">
    <text evidence="7">The sequence shown here is derived from an EMBL/GenBank/DDBJ whole genome shotgun (WGS) entry which is preliminary data.</text>
</comment>
<evidence type="ECO:0000313" key="7">
    <source>
        <dbReference type="EMBL" id="MBR0800663.1"/>
    </source>
</evidence>
<gene>
    <name evidence="7" type="ORF">JQ615_35410</name>
</gene>
<dbReference type="RefSeq" id="WP_212399004.1">
    <property type="nucleotide sequence ID" value="NZ_JAFCJH010000059.1"/>
</dbReference>
<evidence type="ECO:0000256" key="3">
    <source>
        <dbReference type="ARBA" id="ARBA00022692"/>
    </source>
</evidence>
<dbReference type="EMBL" id="JAFCJH010000059">
    <property type="protein sequence ID" value="MBR0800663.1"/>
    <property type="molecule type" value="Genomic_DNA"/>
</dbReference>
<feature type="transmembrane region" description="Helical" evidence="6">
    <location>
        <begin position="254"/>
        <end position="274"/>
    </location>
</feature>
<evidence type="ECO:0000256" key="6">
    <source>
        <dbReference type="SAM" id="Phobius"/>
    </source>
</evidence>
<keyword evidence="5 6" id="KW-0472">Membrane</keyword>
<protein>
    <submittedName>
        <fullName evidence="7">ABC transporter permease</fullName>
    </submittedName>
</protein>
<evidence type="ECO:0000313" key="8">
    <source>
        <dbReference type="Proteomes" id="UP001315278"/>
    </source>
</evidence>
<keyword evidence="8" id="KW-1185">Reference proteome</keyword>
<feature type="transmembrane region" description="Helical" evidence="6">
    <location>
        <begin position="207"/>
        <end position="225"/>
    </location>
</feature>
<dbReference type="InterPro" id="IPR001851">
    <property type="entry name" value="ABC_transp_permease"/>
</dbReference>
<dbReference type="PANTHER" id="PTHR32196">
    <property type="entry name" value="ABC TRANSPORTER PERMEASE PROTEIN YPHD-RELATED-RELATED"/>
    <property type="match status" value="1"/>
</dbReference>
<evidence type="ECO:0000256" key="1">
    <source>
        <dbReference type="ARBA" id="ARBA00004651"/>
    </source>
</evidence>